<gene>
    <name evidence="1" type="ORF">E5331_11930</name>
</gene>
<dbReference type="EMBL" id="SRYB01000017">
    <property type="protein sequence ID" value="TGY78053.1"/>
    <property type="molecule type" value="Genomic_DNA"/>
</dbReference>
<accession>A0AC61RFK3</accession>
<proteinExistence type="predicted"/>
<dbReference type="Proteomes" id="UP000306319">
    <property type="component" value="Unassembled WGS sequence"/>
</dbReference>
<keyword evidence="2" id="KW-1185">Reference proteome</keyword>
<evidence type="ECO:0000313" key="1">
    <source>
        <dbReference type="EMBL" id="TGY78053.1"/>
    </source>
</evidence>
<reference evidence="1" key="1">
    <citation type="submission" date="2019-04" db="EMBL/GenBank/DDBJ databases">
        <title>Microbes associate with the intestines of laboratory mice.</title>
        <authorList>
            <person name="Navarre W."/>
            <person name="Wong E."/>
            <person name="Huang K."/>
            <person name="Tropini C."/>
            <person name="Ng K."/>
            <person name="Yu B."/>
        </authorList>
    </citation>
    <scope>NUCLEOTIDE SEQUENCE</scope>
    <source>
        <strain evidence="1">NM04_E33</strain>
    </source>
</reference>
<name>A0AC61RFK3_9BACT</name>
<comment type="caution">
    <text evidence="1">The sequence shown here is derived from an EMBL/GenBank/DDBJ whole genome shotgun (WGS) entry which is preliminary data.</text>
</comment>
<protein>
    <submittedName>
        <fullName evidence="1">Threonylcarbamoyl-AMP synthase</fullName>
    </submittedName>
</protein>
<evidence type="ECO:0000313" key="2">
    <source>
        <dbReference type="Proteomes" id="UP000306319"/>
    </source>
</evidence>
<sequence length="188" mass="20658">MTFQEDINKAVECLRNGGIILYPTDTVWGIGCDATNAEAVRKIYDLKRRAESKSMLVLVDSEGALDRIVDDVPEVAWQLIEAAVDPLTIIYDHPHNVAGNLLAPDGSLGIRITGERYSQELCRRLRRPLVSTSANISGEKTSGIFNDISDDIKNGVDYIASYRRDENSAPSPSNIIKVSDGGLIKVIR</sequence>
<organism evidence="1 2">
    <name type="scientific">Lepagella muris</name>
    <dbReference type="NCBI Taxonomy" id="3032870"/>
    <lineage>
        <taxon>Bacteria</taxon>
        <taxon>Pseudomonadati</taxon>
        <taxon>Bacteroidota</taxon>
        <taxon>Bacteroidia</taxon>
        <taxon>Bacteroidales</taxon>
        <taxon>Muribaculaceae</taxon>
        <taxon>Lepagella</taxon>
    </lineage>
</organism>